<feature type="domain" description="Transposase IS110-like N-terminal" evidence="1">
    <location>
        <begin position="12"/>
        <end position="161"/>
    </location>
</feature>
<proteinExistence type="predicted"/>
<dbReference type="InterPro" id="IPR002525">
    <property type="entry name" value="Transp_IS110-like_N"/>
</dbReference>
<dbReference type="PANTHER" id="PTHR33055">
    <property type="entry name" value="TRANSPOSASE FOR INSERTION SEQUENCE ELEMENT IS1111A"/>
    <property type="match status" value="1"/>
</dbReference>
<reference evidence="3 4" key="1">
    <citation type="submission" date="2018-07" db="EMBL/GenBank/DDBJ databases">
        <title>Microbacterium endoborsara sp. nov., a novel actinobacterium isolated from Borszczowia aralocaspica.</title>
        <authorList>
            <person name="An D."/>
        </authorList>
    </citation>
    <scope>NUCLEOTIDE SEQUENCE [LARGE SCALE GENOMIC DNA]</scope>
    <source>
        <strain evidence="3 4">C1.15228</strain>
    </source>
</reference>
<comment type="caution">
    <text evidence="3">The sequence shown here is derived from an EMBL/GenBank/DDBJ whole genome shotgun (WGS) entry which is preliminary data.</text>
</comment>
<evidence type="ECO:0000259" key="2">
    <source>
        <dbReference type="Pfam" id="PF02371"/>
    </source>
</evidence>
<dbReference type="Pfam" id="PF02371">
    <property type="entry name" value="Transposase_20"/>
    <property type="match status" value="1"/>
</dbReference>
<dbReference type="GO" id="GO:0003677">
    <property type="term" value="F:DNA binding"/>
    <property type="evidence" value="ECO:0007669"/>
    <property type="project" value="InterPro"/>
</dbReference>
<dbReference type="GO" id="GO:0006313">
    <property type="term" value="P:DNA transposition"/>
    <property type="evidence" value="ECO:0007669"/>
    <property type="project" value="InterPro"/>
</dbReference>
<dbReference type="InterPro" id="IPR047650">
    <property type="entry name" value="Transpos_IS110"/>
</dbReference>
<evidence type="ECO:0000259" key="1">
    <source>
        <dbReference type="Pfam" id="PF01548"/>
    </source>
</evidence>
<organism evidence="3 4">
    <name type="scientific">Microbacterium sorbitolivorans</name>
    <dbReference type="NCBI Taxonomy" id="1867410"/>
    <lineage>
        <taxon>Bacteria</taxon>
        <taxon>Bacillati</taxon>
        <taxon>Actinomycetota</taxon>
        <taxon>Actinomycetes</taxon>
        <taxon>Micrococcales</taxon>
        <taxon>Microbacteriaceae</taxon>
        <taxon>Microbacterium</taxon>
    </lineage>
</organism>
<dbReference type="Proteomes" id="UP000253508">
    <property type="component" value="Unassembled WGS sequence"/>
</dbReference>
<evidence type="ECO:0000313" key="3">
    <source>
        <dbReference type="EMBL" id="RCK59863.1"/>
    </source>
</evidence>
<dbReference type="PANTHER" id="PTHR33055:SF16">
    <property type="entry name" value="TRANSPOSASE FOR INSERTION SEQUENCE ELEMENT IS1547"/>
    <property type="match status" value="1"/>
</dbReference>
<dbReference type="NCBIfam" id="NF033542">
    <property type="entry name" value="transpos_IS110"/>
    <property type="match status" value="1"/>
</dbReference>
<dbReference type="OrthoDB" id="4337860at2"/>
<dbReference type="InterPro" id="IPR003346">
    <property type="entry name" value="Transposase_20"/>
</dbReference>
<keyword evidence="4" id="KW-1185">Reference proteome</keyword>
<dbReference type="AlphaFoldDB" id="A0A367Y1W5"/>
<dbReference type="GO" id="GO:0004803">
    <property type="term" value="F:transposase activity"/>
    <property type="evidence" value="ECO:0007669"/>
    <property type="project" value="InterPro"/>
</dbReference>
<accession>A0A367Y1W5</accession>
<feature type="domain" description="Transposase IS116/IS110/IS902 C-terminal" evidence="2">
    <location>
        <begin position="233"/>
        <end position="313"/>
    </location>
</feature>
<protein>
    <submittedName>
        <fullName evidence="3">IS110 family transposase</fullName>
    </submittedName>
</protein>
<sequence length="348" mass="37882">MTTVTDQFEHVVGIDTHARTHTYCLVETRTGGIIDTATFPTTSAGTNRALSWIARRSQGTTTHAAIEGTSSYGAGIAAALAASGFEVTEIRPIARPSRARTGKSDPIDAEAAARSVIREDLDKLAQPRRTGDRTALRVLLAARALVDQQRTANRNALTALVCSIDLSVDARKPLTDAQIATVAAWRTNRDDATARVFREEARRLARAVLEQTEVLRENHLQLGQLTEALAPGLQAVPGVGAVTGAILVAAYSHHGRVRSEAAFAALGGIAPLPASSGNTTRHRLSRSGDRQLNRAVDVVVRTRLSYDPTTREYASRRRAEGLSNREIRRCLKRYVCRALYRELRTRMT</sequence>
<dbReference type="Pfam" id="PF01548">
    <property type="entry name" value="DEDD_Tnp_IS110"/>
    <property type="match status" value="1"/>
</dbReference>
<name>A0A367Y1W5_9MICO</name>
<gene>
    <name evidence="3" type="ORF">DTO57_06795</name>
</gene>
<evidence type="ECO:0000313" key="4">
    <source>
        <dbReference type="Proteomes" id="UP000253508"/>
    </source>
</evidence>
<dbReference type="EMBL" id="QORO01000002">
    <property type="protein sequence ID" value="RCK59863.1"/>
    <property type="molecule type" value="Genomic_DNA"/>
</dbReference>
<dbReference type="RefSeq" id="WP_114117475.1">
    <property type="nucleotide sequence ID" value="NZ_BMHU01000003.1"/>
</dbReference>